<evidence type="ECO:0000256" key="8">
    <source>
        <dbReference type="ARBA" id="ARBA00023065"/>
    </source>
</evidence>
<reference evidence="17" key="2">
    <citation type="submission" date="2021-04" db="EMBL/GenBank/DDBJ databases">
        <title>Isolation and characterization of a novel species of the genus Sulfurimonas.</title>
        <authorList>
            <person name="Fukui M."/>
        </authorList>
    </citation>
    <scope>NUCLEOTIDE SEQUENCE</scope>
    <source>
        <strain evidence="17">H1576</strain>
    </source>
</reference>
<keyword evidence="3 12" id="KW-1134">Transmembrane beta strand</keyword>
<dbReference type="PROSITE" id="PS52016">
    <property type="entry name" value="TONB_DEPENDENT_REC_3"/>
    <property type="match status" value="1"/>
</dbReference>
<gene>
    <name evidence="17" type="ORF">GJV85_11685</name>
</gene>
<evidence type="ECO:0000256" key="6">
    <source>
        <dbReference type="ARBA" id="ARBA00022729"/>
    </source>
</evidence>
<keyword evidence="6 14" id="KW-0732">Signal</keyword>
<keyword evidence="10 12" id="KW-0472">Membrane</keyword>
<dbReference type="GO" id="GO:0015344">
    <property type="term" value="F:siderophore uptake transmembrane transporter activity"/>
    <property type="evidence" value="ECO:0007669"/>
    <property type="project" value="TreeGrafter"/>
</dbReference>
<dbReference type="InterPro" id="IPR039426">
    <property type="entry name" value="TonB-dep_rcpt-like"/>
</dbReference>
<dbReference type="Pfam" id="PF07715">
    <property type="entry name" value="Plug"/>
    <property type="match status" value="1"/>
</dbReference>
<evidence type="ECO:0000256" key="1">
    <source>
        <dbReference type="ARBA" id="ARBA00004571"/>
    </source>
</evidence>
<dbReference type="EMBL" id="CP046072">
    <property type="protein sequence ID" value="QSZ42746.1"/>
    <property type="molecule type" value="Genomic_DNA"/>
</dbReference>
<evidence type="ECO:0000259" key="15">
    <source>
        <dbReference type="Pfam" id="PF00593"/>
    </source>
</evidence>
<feature type="chain" id="PRO_5036757102" evidence="14">
    <location>
        <begin position="19"/>
        <end position="709"/>
    </location>
</feature>
<reference evidence="17" key="1">
    <citation type="submission" date="2019-11" db="EMBL/GenBank/DDBJ databases">
        <authorList>
            <person name="Kojima H."/>
        </authorList>
    </citation>
    <scope>NUCLEOTIDE SEQUENCE</scope>
    <source>
        <strain evidence="17">H1576</strain>
    </source>
</reference>
<feature type="domain" description="TonB-dependent receptor plug" evidence="16">
    <location>
        <begin position="37"/>
        <end position="146"/>
    </location>
</feature>
<dbReference type="InterPro" id="IPR036942">
    <property type="entry name" value="Beta-barrel_TonB_sf"/>
</dbReference>
<name>A0A975B1Y3_9BACT</name>
<accession>A0A975B1Y3</accession>
<keyword evidence="18" id="KW-1185">Reference proteome</keyword>
<comment type="similarity">
    <text evidence="12 13">Belongs to the TonB-dependent receptor family.</text>
</comment>
<evidence type="ECO:0000256" key="14">
    <source>
        <dbReference type="SAM" id="SignalP"/>
    </source>
</evidence>
<dbReference type="InterPro" id="IPR037066">
    <property type="entry name" value="Plug_dom_sf"/>
</dbReference>
<evidence type="ECO:0000259" key="16">
    <source>
        <dbReference type="Pfam" id="PF07715"/>
    </source>
</evidence>
<evidence type="ECO:0000256" key="7">
    <source>
        <dbReference type="ARBA" id="ARBA00023004"/>
    </source>
</evidence>
<evidence type="ECO:0000256" key="13">
    <source>
        <dbReference type="RuleBase" id="RU003357"/>
    </source>
</evidence>
<dbReference type="InterPro" id="IPR000531">
    <property type="entry name" value="Beta-barrel_TonB"/>
</dbReference>
<evidence type="ECO:0000313" key="18">
    <source>
        <dbReference type="Proteomes" id="UP000671852"/>
    </source>
</evidence>
<evidence type="ECO:0000256" key="11">
    <source>
        <dbReference type="ARBA" id="ARBA00023237"/>
    </source>
</evidence>
<evidence type="ECO:0000313" key="17">
    <source>
        <dbReference type="EMBL" id="QSZ42746.1"/>
    </source>
</evidence>
<keyword evidence="9 13" id="KW-0798">TonB box</keyword>
<dbReference type="AlphaFoldDB" id="A0A975B1Y3"/>
<keyword evidence="4" id="KW-0410">Iron transport</keyword>
<protein>
    <submittedName>
        <fullName evidence="17">TonB-dependent receptor</fullName>
    </submittedName>
</protein>
<evidence type="ECO:0000256" key="3">
    <source>
        <dbReference type="ARBA" id="ARBA00022452"/>
    </source>
</evidence>
<evidence type="ECO:0000256" key="2">
    <source>
        <dbReference type="ARBA" id="ARBA00022448"/>
    </source>
</evidence>
<keyword evidence="17" id="KW-0675">Receptor</keyword>
<sequence length="709" mass="78907">MKIKHSLMALLAISSLNAQEYSLDSMSITATKIATSTKDVSQSIAVVDEKTINDKNILNIQEAIENIPGVNAESSSNTASPRLIIRGAGLKARYGVREIMIMKDGVPMTDPDSFTRFDFIDMQDVSSIEVQKGPGSINAANATGGVIQLVTKSVFQDQSNRIKVGLGNDGQRNINLKVSDQLSENDFIAATISHRAIDNAWRDNNEFDSTQATLRYGHIFSDDSTIETELSYTESNSNLPTSMTAAEFAEFEKTGEQKNTSYQWQHSARDSKIFSLNAKYEKEIGDVLLKPRVYFNTWEHFHPVTGMINDSSDNSVYGTDLELNYSHKLFGNKATLVAGVTAKTDITNNAEKYQYADVNTTSTLPAFGAPIPYDVINFTTSNRKGVLAETEDSATTLIGAYFMETLSPTENFIVDLSVRADKLSFNIDTNEITRYDYGTRSYKTGQGEFSINKDYQLLSSKLGLLYKLTKTTNIYASIASSNQAPTGSEIAAAQDEGISLDKTTSTNYEIGLKTRTQTFSYDVAIYQNDVTNEIVQIQDAGGNVIYDNAGETQKRGLELNGVYQLIDSLQLGASYAYSDFKFSKFEEQVGYGSRATWESRDGNYLPYIPQQQYSMFAAFNMENGFKARVTTKTWGEYYMDNANTQKYDGYQFVTDLMLGYEYKAHNIQLNVRNITNEYYAMSASKDANGNETYKAAAPMQGMITYSYTF</sequence>
<keyword evidence="11 12" id="KW-0998">Cell outer membrane</keyword>
<dbReference type="PANTHER" id="PTHR32552:SF68">
    <property type="entry name" value="FERRICHROME OUTER MEMBRANE TRANSPORTER_PHAGE RECEPTOR"/>
    <property type="match status" value="1"/>
</dbReference>
<dbReference type="KEGG" id="saqt:GJV85_11685"/>
<dbReference type="Proteomes" id="UP000671852">
    <property type="component" value="Chromosome"/>
</dbReference>
<evidence type="ECO:0000256" key="5">
    <source>
        <dbReference type="ARBA" id="ARBA00022692"/>
    </source>
</evidence>
<dbReference type="Gene3D" id="2.40.170.20">
    <property type="entry name" value="TonB-dependent receptor, beta-barrel domain"/>
    <property type="match status" value="1"/>
</dbReference>
<dbReference type="SUPFAM" id="SSF56935">
    <property type="entry name" value="Porins"/>
    <property type="match status" value="1"/>
</dbReference>
<dbReference type="InterPro" id="IPR012910">
    <property type="entry name" value="Plug_dom"/>
</dbReference>
<feature type="domain" description="TonB-dependent receptor-like beta-barrel" evidence="15">
    <location>
        <begin position="204"/>
        <end position="674"/>
    </location>
</feature>
<keyword evidence="7" id="KW-0408">Iron</keyword>
<dbReference type="GO" id="GO:0009279">
    <property type="term" value="C:cell outer membrane"/>
    <property type="evidence" value="ECO:0007669"/>
    <property type="project" value="UniProtKB-SubCell"/>
</dbReference>
<keyword evidence="5 12" id="KW-0812">Transmembrane</keyword>
<dbReference type="CDD" id="cd01347">
    <property type="entry name" value="ligand_gated_channel"/>
    <property type="match status" value="1"/>
</dbReference>
<proteinExistence type="inferred from homology"/>
<dbReference type="Gene3D" id="2.170.130.10">
    <property type="entry name" value="TonB-dependent receptor, plug domain"/>
    <property type="match status" value="1"/>
</dbReference>
<feature type="signal peptide" evidence="14">
    <location>
        <begin position="1"/>
        <end position="18"/>
    </location>
</feature>
<evidence type="ECO:0000256" key="12">
    <source>
        <dbReference type="PROSITE-ProRule" id="PRU01360"/>
    </source>
</evidence>
<keyword evidence="2 12" id="KW-0813">Transport</keyword>
<evidence type="ECO:0000256" key="4">
    <source>
        <dbReference type="ARBA" id="ARBA00022496"/>
    </source>
</evidence>
<dbReference type="RefSeq" id="WP_207561557.1">
    <property type="nucleotide sequence ID" value="NZ_CP046072.1"/>
</dbReference>
<evidence type="ECO:0000256" key="10">
    <source>
        <dbReference type="ARBA" id="ARBA00023136"/>
    </source>
</evidence>
<organism evidence="17 18">
    <name type="scientific">Sulfurimonas aquatica</name>
    <dbReference type="NCBI Taxonomy" id="2672570"/>
    <lineage>
        <taxon>Bacteria</taxon>
        <taxon>Pseudomonadati</taxon>
        <taxon>Campylobacterota</taxon>
        <taxon>Epsilonproteobacteria</taxon>
        <taxon>Campylobacterales</taxon>
        <taxon>Sulfurimonadaceae</taxon>
        <taxon>Sulfurimonas</taxon>
    </lineage>
</organism>
<comment type="subcellular location">
    <subcellularLocation>
        <location evidence="1 12">Cell outer membrane</location>
        <topology evidence="1 12">Multi-pass membrane protein</topology>
    </subcellularLocation>
</comment>
<dbReference type="PANTHER" id="PTHR32552">
    <property type="entry name" value="FERRICHROME IRON RECEPTOR-RELATED"/>
    <property type="match status" value="1"/>
</dbReference>
<dbReference type="Pfam" id="PF00593">
    <property type="entry name" value="TonB_dep_Rec_b-barrel"/>
    <property type="match status" value="1"/>
</dbReference>
<evidence type="ECO:0000256" key="9">
    <source>
        <dbReference type="ARBA" id="ARBA00023077"/>
    </source>
</evidence>
<keyword evidence="8" id="KW-0406">Ion transport</keyword>